<feature type="chain" id="PRO_5019275147" evidence="2">
    <location>
        <begin position="29"/>
        <end position="171"/>
    </location>
</feature>
<dbReference type="InterPro" id="IPR001199">
    <property type="entry name" value="Cyt_B5-like_heme/steroid-bd"/>
</dbReference>
<keyword evidence="5" id="KW-1185">Reference proteome</keyword>
<organism evidence="4 5">
    <name type="scientific">Brettanomyces naardenensis</name>
    <name type="common">Yeast</name>
    <dbReference type="NCBI Taxonomy" id="13370"/>
    <lineage>
        <taxon>Eukaryota</taxon>
        <taxon>Fungi</taxon>
        <taxon>Dikarya</taxon>
        <taxon>Ascomycota</taxon>
        <taxon>Saccharomycotina</taxon>
        <taxon>Pichiomycetes</taxon>
        <taxon>Pichiales</taxon>
        <taxon>Pichiaceae</taxon>
        <taxon>Brettanomyces</taxon>
    </lineage>
</organism>
<evidence type="ECO:0000259" key="3">
    <source>
        <dbReference type="SMART" id="SM01117"/>
    </source>
</evidence>
<dbReference type="Proteomes" id="UP000290900">
    <property type="component" value="Unassembled WGS sequence"/>
</dbReference>
<dbReference type="InterPro" id="IPR036400">
    <property type="entry name" value="Cyt_B5-like_heme/steroid_sf"/>
</dbReference>
<dbReference type="PANTHER" id="PTHR10281">
    <property type="entry name" value="MEMBRANE-ASSOCIATED PROGESTERONE RECEPTOR COMPONENT-RELATED"/>
    <property type="match status" value="1"/>
</dbReference>
<dbReference type="GO" id="GO:0012505">
    <property type="term" value="C:endomembrane system"/>
    <property type="evidence" value="ECO:0007669"/>
    <property type="project" value="TreeGrafter"/>
</dbReference>
<dbReference type="Gene3D" id="3.10.120.10">
    <property type="entry name" value="Cytochrome b5-like heme/steroid binding domain"/>
    <property type="match status" value="1"/>
</dbReference>
<evidence type="ECO:0000313" key="4">
    <source>
        <dbReference type="EMBL" id="VEU21789.1"/>
    </source>
</evidence>
<evidence type="ECO:0000256" key="1">
    <source>
        <dbReference type="ARBA" id="ARBA00038357"/>
    </source>
</evidence>
<dbReference type="PANTHER" id="PTHR10281:SF76">
    <property type="entry name" value="CALCUTTA CUP-RELATED"/>
    <property type="match status" value="1"/>
</dbReference>
<dbReference type="FunFam" id="3.10.120.10:FF:000003">
    <property type="entry name" value="membrane-associated progesterone receptor component 1"/>
    <property type="match status" value="1"/>
</dbReference>
<evidence type="ECO:0000256" key="2">
    <source>
        <dbReference type="SAM" id="SignalP"/>
    </source>
</evidence>
<comment type="similarity">
    <text evidence="1">Belongs to the cytochrome b5 family. MAPR subfamily.</text>
</comment>
<dbReference type="SMART" id="SM01117">
    <property type="entry name" value="Cyt-b5"/>
    <property type="match status" value="1"/>
</dbReference>
<dbReference type="Pfam" id="PF00173">
    <property type="entry name" value="Cyt-b5"/>
    <property type="match status" value="1"/>
</dbReference>
<sequence>MADLILIAVLVVVATLILKNTIFSSVSTVDVEKEIDESGKTQDEADEPTVIQDYTPRMLSNYNGFDLEKIFIAIKGNVYDVSSGRRFYGPSGPYSNFAGHDASRGLAKNSFEMDVIKPFDEPIDDLADLTANDLTSLKNWENMFKGKYPVVGRLVSEEEWKKSEHKGRVSD</sequence>
<evidence type="ECO:0000313" key="5">
    <source>
        <dbReference type="Proteomes" id="UP000290900"/>
    </source>
</evidence>
<dbReference type="GO" id="GO:0016020">
    <property type="term" value="C:membrane"/>
    <property type="evidence" value="ECO:0007669"/>
    <property type="project" value="TreeGrafter"/>
</dbReference>
<dbReference type="SUPFAM" id="SSF55856">
    <property type="entry name" value="Cytochrome b5-like heme/steroid binding domain"/>
    <property type="match status" value="1"/>
</dbReference>
<proteinExistence type="inferred from homology"/>
<feature type="domain" description="Cytochrome b5 heme-binding" evidence="3">
    <location>
        <begin position="54"/>
        <end position="155"/>
    </location>
</feature>
<dbReference type="AlphaFoldDB" id="A0A448YLG2"/>
<gene>
    <name evidence="4" type="ORF">BRENAR_LOCUS2521</name>
</gene>
<dbReference type="GO" id="GO:0020037">
    <property type="term" value="F:heme binding"/>
    <property type="evidence" value="ECO:0007669"/>
    <property type="project" value="UniProtKB-ARBA"/>
</dbReference>
<dbReference type="STRING" id="13370.A0A448YLG2"/>
<accession>A0A448YLG2</accession>
<dbReference type="EMBL" id="CAACVR010000012">
    <property type="protein sequence ID" value="VEU21789.1"/>
    <property type="molecule type" value="Genomic_DNA"/>
</dbReference>
<keyword evidence="2" id="KW-0732">Signal</keyword>
<name>A0A448YLG2_BRENA</name>
<dbReference type="InterPro" id="IPR050577">
    <property type="entry name" value="MAPR/NEUFC/NENF-like"/>
</dbReference>
<dbReference type="InParanoid" id="A0A448YLG2"/>
<protein>
    <submittedName>
        <fullName evidence="4">DEKNAAC102266</fullName>
    </submittedName>
</protein>
<dbReference type="OrthoDB" id="547796at2759"/>
<feature type="signal peptide" evidence="2">
    <location>
        <begin position="1"/>
        <end position="28"/>
    </location>
</feature>
<reference evidence="4 5" key="1">
    <citation type="submission" date="2018-12" db="EMBL/GenBank/DDBJ databases">
        <authorList>
            <person name="Tiukova I."/>
            <person name="Dainat J."/>
        </authorList>
    </citation>
    <scope>NUCLEOTIDE SEQUENCE [LARGE SCALE GENOMIC DNA]</scope>
</reference>
<dbReference type="FunCoup" id="A0A448YLG2">
    <property type="interactions" value="872"/>
</dbReference>